<proteinExistence type="inferred from homology"/>
<evidence type="ECO:0000256" key="7">
    <source>
        <dbReference type="ARBA" id="ARBA00053401"/>
    </source>
</evidence>
<dbReference type="PROSITE" id="PS01071">
    <property type="entry name" value="GRPE"/>
    <property type="match status" value="1"/>
</dbReference>
<name>A0A9D9EA41_9LACO</name>
<evidence type="ECO:0000256" key="6">
    <source>
        <dbReference type="ARBA" id="ARBA00023186"/>
    </source>
</evidence>
<evidence type="ECO:0000256" key="3">
    <source>
        <dbReference type="ARBA" id="ARBA00011738"/>
    </source>
</evidence>
<comment type="subunit">
    <text evidence="3 10">Homodimer.</text>
</comment>
<evidence type="ECO:0000256" key="10">
    <source>
        <dbReference type="HAMAP-Rule" id="MF_01151"/>
    </source>
</evidence>
<evidence type="ECO:0000256" key="12">
    <source>
        <dbReference type="RuleBase" id="RU004478"/>
    </source>
</evidence>
<evidence type="ECO:0000256" key="9">
    <source>
        <dbReference type="ARBA" id="ARBA00076414"/>
    </source>
</evidence>
<dbReference type="AlphaFoldDB" id="A0A9D9EA41"/>
<evidence type="ECO:0000256" key="2">
    <source>
        <dbReference type="ARBA" id="ARBA00009054"/>
    </source>
</evidence>
<reference evidence="14" key="2">
    <citation type="journal article" date="2021" name="PeerJ">
        <title>Extensive microbial diversity within the chicken gut microbiome revealed by metagenomics and culture.</title>
        <authorList>
            <person name="Gilroy R."/>
            <person name="Ravi A."/>
            <person name="Getino M."/>
            <person name="Pursley I."/>
            <person name="Horton D.L."/>
            <person name="Alikhan N.F."/>
            <person name="Baker D."/>
            <person name="Gharbi K."/>
            <person name="Hall N."/>
            <person name="Watson M."/>
            <person name="Adriaenssens E.M."/>
            <person name="Foster-Nyarko E."/>
            <person name="Jarju S."/>
            <person name="Secka A."/>
            <person name="Antonio M."/>
            <person name="Oren A."/>
            <person name="Chaudhuri R.R."/>
            <person name="La Ragione R."/>
            <person name="Hildebrand F."/>
            <person name="Pallen M.J."/>
        </authorList>
    </citation>
    <scope>NUCLEOTIDE SEQUENCE</scope>
    <source>
        <strain evidence="14">C6-149</strain>
    </source>
</reference>
<dbReference type="Gene3D" id="2.30.22.10">
    <property type="entry name" value="Head domain of nucleotide exchange factor GrpE"/>
    <property type="match status" value="1"/>
</dbReference>
<evidence type="ECO:0000313" key="15">
    <source>
        <dbReference type="Proteomes" id="UP000823614"/>
    </source>
</evidence>
<dbReference type="InterPro" id="IPR009012">
    <property type="entry name" value="GrpE_head"/>
</dbReference>
<comment type="caution">
    <text evidence="14">The sequence shown here is derived from an EMBL/GenBank/DDBJ whole genome shotgun (WGS) entry which is preliminary data.</text>
</comment>
<dbReference type="GO" id="GO:0051082">
    <property type="term" value="F:unfolded protein binding"/>
    <property type="evidence" value="ECO:0007669"/>
    <property type="project" value="TreeGrafter"/>
</dbReference>
<dbReference type="NCBIfam" id="NF010738">
    <property type="entry name" value="PRK14140.1"/>
    <property type="match status" value="1"/>
</dbReference>
<dbReference type="GO" id="GO:0000774">
    <property type="term" value="F:adenyl-nucleotide exchange factor activity"/>
    <property type="evidence" value="ECO:0007669"/>
    <property type="project" value="InterPro"/>
</dbReference>
<keyword evidence="4 10" id="KW-0963">Cytoplasm</keyword>
<evidence type="ECO:0000256" key="4">
    <source>
        <dbReference type="ARBA" id="ARBA00022490"/>
    </source>
</evidence>
<dbReference type="InterPro" id="IPR013805">
    <property type="entry name" value="GrpE_CC"/>
</dbReference>
<evidence type="ECO:0000256" key="1">
    <source>
        <dbReference type="ARBA" id="ARBA00004496"/>
    </source>
</evidence>
<dbReference type="GO" id="GO:0005737">
    <property type="term" value="C:cytoplasm"/>
    <property type="evidence" value="ECO:0007669"/>
    <property type="project" value="UniProtKB-SubCell"/>
</dbReference>
<dbReference type="GO" id="GO:0051087">
    <property type="term" value="F:protein-folding chaperone binding"/>
    <property type="evidence" value="ECO:0007669"/>
    <property type="project" value="InterPro"/>
</dbReference>
<feature type="compositionally biased region" description="Basic and acidic residues" evidence="13">
    <location>
        <begin position="1"/>
        <end position="39"/>
    </location>
</feature>
<comment type="similarity">
    <text evidence="2 10 12">Belongs to the GrpE family.</text>
</comment>
<dbReference type="GO" id="GO:0042803">
    <property type="term" value="F:protein homodimerization activity"/>
    <property type="evidence" value="ECO:0007669"/>
    <property type="project" value="InterPro"/>
</dbReference>
<evidence type="ECO:0000256" key="13">
    <source>
        <dbReference type="SAM" id="MobiDB-lite"/>
    </source>
</evidence>
<dbReference type="SUPFAM" id="SSF51064">
    <property type="entry name" value="Head domain of nucleotide exchange factor GrpE"/>
    <property type="match status" value="1"/>
</dbReference>
<feature type="region of interest" description="Disordered" evidence="13">
    <location>
        <begin position="1"/>
        <end position="56"/>
    </location>
</feature>
<comment type="function">
    <text evidence="7 10 11">Participates actively in the response to hyperosmotic and heat shock by preventing the aggregation of stress-denatured proteins, in association with DnaK and GrpE. It is the nucleotide exchange factor for DnaK and may function as a thermosensor. Unfolded proteins bind initially to DnaJ; upon interaction with the DnaJ-bound protein, DnaK hydrolyzes its bound ATP, resulting in the formation of a stable complex. GrpE releases ADP from DnaK; ATP binding to DnaK triggers the release of the substrate protein, thus completing the reaction cycle. Several rounds of ATP-dependent interactions between DnaJ, DnaK and GrpE are required for fully efficient folding.</text>
</comment>
<keyword evidence="5 10" id="KW-0346">Stress response</keyword>
<gene>
    <name evidence="10 14" type="primary">grpE</name>
    <name evidence="14" type="ORF">IAA89_03465</name>
</gene>
<organism evidence="14 15">
    <name type="scientific">Candidatus Gallilactobacillus intestinavium</name>
    <dbReference type="NCBI Taxonomy" id="2840838"/>
    <lineage>
        <taxon>Bacteria</taxon>
        <taxon>Bacillati</taxon>
        <taxon>Bacillota</taxon>
        <taxon>Bacilli</taxon>
        <taxon>Lactobacillales</taxon>
        <taxon>Lactobacillaceae</taxon>
        <taxon>Lactobacillaceae incertae sedis</taxon>
        <taxon>Candidatus Gallilactobacillus</taxon>
    </lineage>
</organism>
<dbReference type="Gene3D" id="3.90.20.20">
    <property type="match status" value="1"/>
</dbReference>
<keyword evidence="6 10" id="KW-0143">Chaperone</keyword>
<dbReference type="Pfam" id="PF01025">
    <property type="entry name" value="GrpE"/>
    <property type="match status" value="1"/>
</dbReference>
<evidence type="ECO:0000313" key="14">
    <source>
        <dbReference type="EMBL" id="MBO8441489.1"/>
    </source>
</evidence>
<evidence type="ECO:0000256" key="5">
    <source>
        <dbReference type="ARBA" id="ARBA00023016"/>
    </source>
</evidence>
<dbReference type="InterPro" id="IPR000740">
    <property type="entry name" value="GrpE"/>
</dbReference>
<dbReference type="PRINTS" id="PR00773">
    <property type="entry name" value="GRPEPROTEIN"/>
</dbReference>
<evidence type="ECO:0000256" key="11">
    <source>
        <dbReference type="RuleBase" id="RU000639"/>
    </source>
</evidence>
<dbReference type="PANTHER" id="PTHR21237:SF23">
    <property type="entry name" value="GRPE PROTEIN HOMOLOG, MITOCHONDRIAL"/>
    <property type="match status" value="1"/>
</dbReference>
<dbReference type="HAMAP" id="MF_01151">
    <property type="entry name" value="GrpE"/>
    <property type="match status" value="1"/>
</dbReference>
<dbReference type="PANTHER" id="PTHR21237">
    <property type="entry name" value="GRPE PROTEIN"/>
    <property type="match status" value="1"/>
</dbReference>
<dbReference type="SUPFAM" id="SSF58014">
    <property type="entry name" value="Coiled-coil domain of nucleotide exchange factor GrpE"/>
    <property type="match status" value="1"/>
</dbReference>
<sequence>MTEEKQEKQNEQKDHPKRKDDSKKNDQNDKEKSNKKSFNDELSDDESKETKKLDELQKQLESMEDKYLRSQAEIVNMQQRNKKELDSILKYDGQSLAHDIVPIIDDLERALQIKVSDEVAENLKHGVEMVFNRLNTVLKEHNVEEIEALNKPFDPNLHQAVKTVPADDEHKADTVVEVLQKGYMIKDRVLRPAMVTVAQ</sequence>
<dbReference type="CDD" id="cd00446">
    <property type="entry name" value="GrpE"/>
    <property type="match status" value="1"/>
</dbReference>
<accession>A0A9D9EA41</accession>
<dbReference type="NCBIfam" id="NF010759">
    <property type="entry name" value="PRK14162.1"/>
    <property type="match status" value="1"/>
</dbReference>
<evidence type="ECO:0000256" key="8">
    <source>
        <dbReference type="ARBA" id="ARBA00072274"/>
    </source>
</evidence>
<dbReference type="GO" id="GO:0006457">
    <property type="term" value="P:protein folding"/>
    <property type="evidence" value="ECO:0007669"/>
    <property type="project" value="InterPro"/>
</dbReference>
<reference evidence="14" key="1">
    <citation type="submission" date="2020-10" db="EMBL/GenBank/DDBJ databases">
        <authorList>
            <person name="Gilroy R."/>
        </authorList>
    </citation>
    <scope>NUCLEOTIDE SEQUENCE</scope>
    <source>
        <strain evidence="14">C6-149</strain>
    </source>
</reference>
<dbReference type="EMBL" id="JADIMP010000054">
    <property type="protein sequence ID" value="MBO8441489.1"/>
    <property type="molecule type" value="Genomic_DNA"/>
</dbReference>
<dbReference type="Proteomes" id="UP000823614">
    <property type="component" value="Unassembled WGS sequence"/>
</dbReference>
<protein>
    <recommendedName>
        <fullName evidence="8 10">Protein GrpE</fullName>
    </recommendedName>
    <alternativeName>
        <fullName evidence="9 10">HSP-70 cofactor</fullName>
    </alternativeName>
</protein>
<comment type="subcellular location">
    <subcellularLocation>
        <location evidence="1 10">Cytoplasm</location>
    </subcellularLocation>
</comment>
<dbReference type="FunFam" id="2.30.22.10:FF:000001">
    <property type="entry name" value="Protein GrpE"/>
    <property type="match status" value="1"/>
</dbReference>